<keyword evidence="1" id="KW-0812">Transmembrane</keyword>
<evidence type="ECO:0000256" key="1">
    <source>
        <dbReference type="SAM" id="Phobius"/>
    </source>
</evidence>
<reference evidence="2 3" key="1">
    <citation type="submission" date="2019-01" db="EMBL/GenBank/DDBJ databases">
        <authorList>
            <person name="Li J."/>
        </authorList>
    </citation>
    <scope>NUCLEOTIDE SEQUENCE [LARGE SCALE GENOMIC DNA]</scope>
    <source>
        <strain evidence="2 3">CGMCC 4.7180</strain>
    </source>
</reference>
<dbReference type="OrthoDB" id="9837654at2"/>
<feature type="transmembrane region" description="Helical" evidence="1">
    <location>
        <begin position="35"/>
        <end position="56"/>
    </location>
</feature>
<keyword evidence="3" id="KW-1185">Reference proteome</keyword>
<dbReference type="Proteomes" id="UP000292881">
    <property type="component" value="Unassembled WGS sequence"/>
</dbReference>
<organism evidence="2 3">
    <name type="scientific">Agromyces binzhouensis</name>
    <dbReference type="NCBI Taxonomy" id="1817495"/>
    <lineage>
        <taxon>Bacteria</taxon>
        <taxon>Bacillati</taxon>
        <taxon>Actinomycetota</taxon>
        <taxon>Actinomycetes</taxon>
        <taxon>Micrococcales</taxon>
        <taxon>Microbacteriaceae</taxon>
        <taxon>Agromyces</taxon>
    </lineage>
</organism>
<dbReference type="RefSeq" id="WP_129232867.1">
    <property type="nucleotide sequence ID" value="NZ_SDPL01000001.1"/>
</dbReference>
<gene>
    <name evidence="2" type="ORF">ESO86_00100</name>
</gene>
<sequence length="100" mass="10330">MDAKTLTIAGEIDPGVTPSSSWPIFSWIGQQVGNFQTLGVVAMVALLIAGIFTWVAGSGSDNSRQQTAGKWMVFLSVIGAVVIGAAPAIIKWASGQNPIG</sequence>
<proteinExistence type="predicted"/>
<evidence type="ECO:0000313" key="3">
    <source>
        <dbReference type="Proteomes" id="UP000292881"/>
    </source>
</evidence>
<dbReference type="EMBL" id="SDPL01000001">
    <property type="protein sequence ID" value="RXZ51893.1"/>
    <property type="molecule type" value="Genomic_DNA"/>
</dbReference>
<accession>A0A4V1QTH3</accession>
<comment type="caution">
    <text evidence="2">The sequence shown here is derived from an EMBL/GenBank/DDBJ whole genome shotgun (WGS) entry which is preliminary data.</text>
</comment>
<evidence type="ECO:0000313" key="2">
    <source>
        <dbReference type="EMBL" id="RXZ51893.1"/>
    </source>
</evidence>
<keyword evidence="1" id="KW-0472">Membrane</keyword>
<dbReference type="AlphaFoldDB" id="A0A4V1QTH3"/>
<keyword evidence="1" id="KW-1133">Transmembrane helix</keyword>
<name>A0A4V1QTH3_9MICO</name>
<protein>
    <submittedName>
        <fullName evidence="2">Uncharacterized protein</fullName>
    </submittedName>
</protein>
<feature type="transmembrane region" description="Helical" evidence="1">
    <location>
        <begin position="68"/>
        <end position="90"/>
    </location>
</feature>